<dbReference type="PROSITE" id="PS50878">
    <property type="entry name" value="RT_POL"/>
    <property type="match status" value="1"/>
</dbReference>
<reference evidence="2" key="1">
    <citation type="submission" date="2022-03" db="EMBL/GenBank/DDBJ databases">
        <title>Draft genome sequence of Aduncisulcus paluster, a free-living microaerophilic Fornicata.</title>
        <authorList>
            <person name="Yuyama I."/>
            <person name="Kume K."/>
            <person name="Tamura T."/>
            <person name="Inagaki Y."/>
            <person name="Hashimoto T."/>
        </authorList>
    </citation>
    <scope>NUCLEOTIDE SEQUENCE</scope>
    <source>
        <strain evidence="2">NY0171</strain>
    </source>
</reference>
<organism evidence="2 3">
    <name type="scientific">Aduncisulcus paluster</name>
    <dbReference type="NCBI Taxonomy" id="2918883"/>
    <lineage>
        <taxon>Eukaryota</taxon>
        <taxon>Metamonada</taxon>
        <taxon>Carpediemonas-like organisms</taxon>
        <taxon>Aduncisulcus</taxon>
    </lineage>
</organism>
<dbReference type="CDD" id="cd01647">
    <property type="entry name" value="RT_LTR"/>
    <property type="match status" value="1"/>
</dbReference>
<proteinExistence type="predicted"/>
<gene>
    <name evidence="2" type="ORF">ADUPG1_013442</name>
</gene>
<name>A0ABQ5K4S0_9EUKA</name>
<accession>A0ABQ5K4S0</accession>
<dbReference type="EMBL" id="BQXS01012671">
    <property type="protein sequence ID" value="GKT26682.1"/>
    <property type="molecule type" value="Genomic_DNA"/>
</dbReference>
<sequence>MTAGDVAESTTAPENALGELVNHRTTGDSAIGASQQSALDCHGDSTNHSPKVYHTVIKIGKKRVISNKKNRDNVTSDTVKSTEKDEQNDLLELVTFDEAPEDPVDFPGETESVKGKSCGPSSCVDKKTVKGVSGGQPLSEADLSVLRAEPVTSRERSRLLVLSSKDIQAPRGRAAVYKLVELKSASVLAFCNQCLDLLKTDIHCDLPCLNSLIESNVLRLISVKTHTKYRGDCEDPEYVKQCLQGMIDAYASKKAFGQFVEEAQLIKCECSGDYAQEDEVGPYMVEFTRLLDSCRAEALWSVSQQRRAVDLMVKGLRPVLFSEKVASDVEELRRYGESGSGTLSTMCATSVGGVESEGVRLQGEGIQEVSAYVLELADEASNHFVRGRAYVGLGEEIHALGIKSEGSEGANEDSAKRRHSSTVLTLRIIGSKVKQKTQMEWASLLGPELMTTISSAMGDKFKFVLEAVANLMEDPSEEALSLFSTAISKVKDMDCYLSLFTAILRANEELFSDLTDEPAHVPPFRIELIEDSKVVTMHPRRIRRQWRDKVKRQVDEEKDKGITRESLSPFCSAIAVVPKPHDKLRVCVDYRELNKITVGMGYPLPRIDDMLSEMEGMVFFATIDLKSGYHQVPMDPDSIKFTAFVVPWGQYEYNRMPWRESSMGSSLVRHLCIKAIPGYLQADKWSDDSNIMEIAMIDERRVKHQNEVAAEILIHDMEKLQKGIMVGDIACLVADSPQRAAMAGTACGGLAPCHMCEAPGFQLLYGERGKFDGSPV</sequence>
<comment type="caution">
    <text evidence="2">The sequence shown here is derived from an EMBL/GenBank/DDBJ whole genome shotgun (WGS) entry which is preliminary data.</text>
</comment>
<dbReference type="Proteomes" id="UP001057375">
    <property type="component" value="Unassembled WGS sequence"/>
</dbReference>
<protein>
    <recommendedName>
        <fullName evidence="1">Reverse transcriptase domain-containing protein</fullName>
    </recommendedName>
</protein>
<keyword evidence="3" id="KW-1185">Reference proteome</keyword>
<dbReference type="InterPro" id="IPR043128">
    <property type="entry name" value="Rev_trsase/Diguanyl_cyclase"/>
</dbReference>
<evidence type="ECO:0000313" key="3">
    <source>
        <dbReference type="Proteomes" id="UP001057375"/>
    </source>
</evidence>
<dbReference type="Gene3D" id="3.10.10.10">
    <property type="entry name" value="HIV Type 1 Reverse Transcriptase, subunit A, domain 1"/>
    <property type="match status" value="1"/>
</dbReference>
<dbReference type="SUPFAM" id="SSF56672">
    <property type="entry name" value="DNA/RNA polymerases"/>
    <property type="match status" value="1"/>
</dbReference>
<dbReference type="InterPro" id="IPR043502">
    <property type="entry name" value="DNA/RNA_pol_sf"/>
</dbReference>
<dbReference type="InterPro" id="IPR000477">
    <property type="entry name" value="RT_dom"/>
</dbReference>
<dbReference type="PANTHER" id="PTHR24559:SF444">
    <property type="entry name" value="REVERSE TRANSCRIPTASE DOMAIN-CONTAINING PROTEIN"/>
    <property type="match status" value="1"/>
</dbReference>
<dbReference type="PANTHER" id="PTHR24559">
    <property type="entry name" value="TRANSPOSON TY3-I GAG-POL POLYPROTEIN"/>
    <property type="match status" value="1"/>
</dbReference>
<evidence type="ECO:0000259" key="1">
    <source>
        <dbReference type="PROSITE" id="PS50878"/>
    </source>
</evidence>
<feature type="domain" description="Reverse transcriptase" evidence="1">
    <location>
        <begin position="558"/>
        <end position="776"/>
    </location>
</feature>
<dbReference type="Pfam" id="PF00078">
    <property type="entry name" value="RVT_1"/>
    <property type="match status" value="1"/>
</dbReference>
<evidence type="ECO:0000313" key="2">
    <source>
        <dbReference type="EMBL" id="GKT26682.1"/>
    </source>
</evidence>
<dbReference type="InterPro" id="IPR053134">
    <property type="entry name" value="RNA-dir_DNA_polymerase"/>
</dbReference>
<dbReference type="Gene3D" id="3.30.70.270">
    <property type="match status" value="1"/>
</dbReference>